<proteinExistence type="predicted"/>
<dbReference type="PANTHER" id="PTHR34980">
    <property type="entry name" value="INNER MEMBRANE PROTEIN-RELATED-RELATED"/>
    <property type="match status" value="1"/>
</dbReference>
<dbReference type="STRING" id="1035839.GCA_000238795_00018"/>
<feature type="transmembrane region" description="Helical" evidence="1">
    <location>
        <begin position="18"/>
        <end position="36"/>
    </location>
</feature>
<dbReference type="GO" id="GO:0005886">
    <property type="term" value="C:plasma membrane"/>
    <property type="evidence" value="ECO:0007669"/>
    <property type="project" value="TreeGrafter"/>
</dbReference>
<feature type="transmembrane region" description="Helical" evidence="1">
    <location>
        <begin position="75"/>
        <end position="93"/>
    </location>
</feature>
<feature type="transmembrane region" description="Helical" evidence="1">
    <location>
        <begin position="42"/>
        <end position="63"/>
    </location>
</feature>
<evidence type="ECO:0000256" key="1">
    <source>
        <dbReference type="SAM" id="Phobius"/>
    </source>
</evidence>
<dbReference type="AlphaFoldDB" id="A0A369YEC8"/>
<reference evidence="2 3" key="1">
    <citation type="submission" date="2018-05" db="EMBL/GenBank/DDBJ databases">
        <title>Draft Genome Sequences for a Diverse set of 7 Haemophilus Species.</title>
        <authorList>
            <person name="Nichols M."/>
            <person name="Topaz N."/>
            <person name="Wang X."/>
            <person name="Wang X."/>
            <person name="Boxrud D."/>
        </authorList>
    </citation>
    <scope>NUCLEOTIDE SEQUENCE [LARGE SCALE GENOMIC DNA]</scope>
    <source>
        <strain evidence="2 3">C2002001239</strain>
    </source>
</reference>
<dbReference type="Pfam" id="PF05656">
    <property type="entry name" value="DUF805"/>
    <property type="match status" value="1"/>
</dbReference>
<dbReference type="RefSeq" id="WP_007523716.1">
    <property type="nucleotide sequence ID" value="NZ_JANFLW010000008.1"/>
</dbReference>
<sequence>MIWYNLLFSLKGRLNRQGFWIGVGFNFIILFLIANFSQNLTAFQPLFFLPLFICGYSLLTIGVKRLHDRGRSGKNALILSVPFICLITARYLPQQSTEYWLIGLLMPMLIFTLITIEWGFFKGESQANLYGEKGLSLSLK</sequence>
<keyword evidence="1" id="KW-0472">Membrane</keyword>
<accession>A0A369YEC8</accession>
<keyword evidence="1" id="KW-0812">Transmembrane</keyword>
<comment type="caution">
    <text evidence="2">The sequence shown here is derived from an EMBL/GenBank/DDBJ whole genome shotgun (WGS) entry which is preliminary data.</text>
</comment>
<dbReference type="EMBL" id="QEPN01000005">
    <property type="protein sequence ID" value="RDE71329.1"/>
    <property type="molecule type" value="Genomic_DNA"/>
</dbReference>
<protein>
    <submittedName>
        <fullName evidence="2">DUF805 domain-containing protein</fullName>
    </submittedName>
</protein>
<evidence type="ECO:0000313" key="3">
    <source>
        <dbReference type="Proteomes" id="UP000253872"/>
    </source>
</evidence>
<organism evidence="2 3">
    <name type="scientific">Haemophilus sputorum</name>
    <dbReference type="NCBI Taxonomy" id="1078480"/>
    <lineage>
        <taxon>Bacteria</taxon>
        <taxon>Pseudomonadati</taxon>
        <taxon>Pseudomonadota</taxon>
        <taxon>Gammaproteobacteria</taxon>
        <taxon>Pasteurellales</taxon>
        <taxon>Pasteurellaceae</taxon>
        <taxon>Haemophilus</taxon>
    </lineage>
</organism>
<dbReference type="InterPro" id="IPR008523">
    <property type="entry name" value="DUF805"/>
</dbReference>
<name>A0A369YEC8_9PAST</name>
<dbReference type="Proteomes" id="UP000253872">
    <property type="component" value="Unassembled WGS sequence"/>
</dbReference>
<gene>
    <name evidence="2" type="ORF">DPV93_06815</name>
</gene>
<evidence type="ECO:0000313" key="2">
    <source>
        <dbReference type="EMBL" id="RDE71329.1"/>
    </source>
</evidence>
<dbReference type="PANTHER" id="PTHR34980:SF1">
    <property type="entry name" value="INNER MEMBRANE PROTEIN"/>
    <property type="match status" value="1"/>
</dbReference>
<feature type="transmembrane region" description="Helical" evidence="1">
    <location>
        <begin position="99"/>
        <end position="121"/>
    </location>
</feature>
<keyword evidence="1" id="KW-1133">Transmembrane helix</keyword>